<dbReference type="PIR" id="E83757">
    <property type="entry name" value="E83757"/>
</dbReference>
<dbReference type="EMBL" id="BA000004">
    <property type="protein sequence ID" value="BAB04580.1"/>
    <property type="molecule type" value="Genomic_DNA"/>
</dbReference>
<dbReference type="HOGENOM" id="CLU_2535673_0_0_9"/>
<dbReference type="GeneID" id="87596407"/>
<dbReference type="Proteomes" id="UP000001258">
    <property type="component" value="Chromosome"/>
</dbReference>
<dbReference type="KEGG" id="bha:BH0861"/>
<organism evidence="1 2">
    <name type="scientific">Halalkalibacterium halodurans (strain ATCC BAA-125 / DSM 18197 / FERM 7344 / JCM 9153 / C-125)</name>
    <name type="common">Bacillus halodurans</name>
    <dbReference type="NCBI Taxonomy" id="272558"/>
    <lineage>
        <taxon>Bacteria</taxon>
        <taxon>Bacillati</taxon>
        <taxon>Bacillota</taxon>
        <taxon>Bacilli</taxon>
        <taxon>Bacillales</taxon>
        <taxon>Bacillaceae</taxon>
        <taxon>Halalkalibacterium (ex Joshi et al. 2022)</taxon>
    </lineage>
</organism>
<keyword evidence="2" id="KW-1185">Reference proteome</keyword>
<proteinExistence type="predicted"/>
<dbReference type="STRING" id="272558.gene:10726735"/>
<gene>
    <name evidence="1" type="ordered locus">BH0861</name>
</gene>
<dbReference type="AlphaFoldDB" id="Q9KEJ1"/>
<evidence type="ECO:0000313" key="1">
    <source>
        <dbReference type="EMBL" id="BAB04580.1"/>
    </source>
</evidence>
<sequence length="87" mass="10054">MMDVNINPKRQVSQVGDMVSTENDHLYVIVKDEDERAFPYHLVCLRTFTVIQSYDELPTDDELEEDIGETISAVFSHHDANITLNER</sequence>
<protein>
    <submittedName>
        <fullName evidence="1">BH0861 protein</fullName>
    </submittedName>
</protein>
<dbReference type="eggNOG" id="ENOG5030D3X">
    <property type="taxonomic scope" value="Bacteria"/>
</dbReference>
<dbReference type="RefSeq" id="WP_010897034.1">
    <property type="nucleotide sequence ID" value="NC_002570.2"/>
</dbReference>
<name>Q9KEJ1_HALH5</name>
<evidence type="ECO:0000313" key="2">
    <source>
        <dbReference type="Proteomes" id="UP000001258"/>
    </source>
</evidence>
<accession>Q9KEJ1</accession>
<reference evidence="1 2" key="1">
    <citation type="journal article" date="2000" name="Nucleic Acids Res.">
        <title>Complete genome sequence of the alkaliphilic bacterium Bacillus halodurans and genomic sequence comparison with Bacillus subtilis.</title>
        <authorList>
            <person name="Takami H."/>
            <person name="Nakasone K."/>
            <person name="Takaki Y."/>
            <person name="Maeno G."/>
            <person name="Sasaki R."/>
            <person name="Masui N."/>
            <person name="Fuji F."/>
            <person name="Hirama C."/>
            <person name="Nakamura Y."/>
            <person name="Ogasawara N."/>
            <person name="Kuhara S."/>
            <person name="Horikoshi K."/>
        </authorList>
    </citation>
    <scope>NUCLEOTIDE SEQUENCE [LARGE SCALE GENOMIC DNA]</scope>
    <source>
        <strain evidence="2">ATCC BAA-125 / DSM 18197 / FERM 7344 / JCM 9153 / C-125</strain>
    </source>
</reference>